<proteinExistence type="predicted"/>
<evidence type="ECO:0000313" key="1">
    <source>
        <dbReference type="EMBL" id="CAB4150331.1"/>
    </source>
</evidence>
<protein>
    <submittedName>
        <fullName evidence="1">Uncharacterized protein</fullName>
    </submittedName>
</protein>
<sequence length="130" mass="14653">MQLSQAKEIVNTPELNQAWQKLTEEEADLLMDHVEAQENRQECCFPYDCMHHEACAEGYPCGVCKRGQARWAVVNKVLEKFPEGYQYATALTRLGDAQVAAYELQNIKDLEAVGDYAAANRLFSGDDGDY</sequence>
<reference evidence="1" key="1">
    <citation type="submission" date="2020-04" db="EMBL/GenBank/DDBJ databases">
        <authorList>
            <person name="Chiriac C."/>
            <person name="Salcher M."/>
            <person name="Ghai R."/>
            <person name="Kavagutti S V."/>
        </authorList>
    </citation>
    <scope>NUCLEOTIDE SEQUENCE</scope>
</reference>
<accession>A0A6J5MWI3</accession>
<organism evidence="1">
    <name type="scientific">uncultured Caudovirales phage</name>
    <dbReference type="NCBI Taxonomy" id="2100421"/>
    <lineage>
        <taxon>Viruses</taxon>
        <taxon>Duplodnaviria</taxon>
        <taxon>Heunggongvirae</taxon>
        <taxon>Uroviricota</taxon>
        <taxon>Caudoviricetes</taxon>
        <taxon>Peduoviridae</taxon>
        <taxon>Maltschvirus</taxon>
        <taxon>Maltschvirus maltsch</taxon>
    </lineage>
</organism>
<name>A0A6J5MWI3_9CAUD</name>
<gene>
    <name evidence="1" type="ORF">UFOVP570_23</name>
</gene>
<dbReference type="EMBL" id="LR796541">
    <property type="protein sequence ID" value="CAB4150331.1"/>
    <property type="molecule type" value="Genomic_DNA"/>
</dbReference>